<evidence type="ECO:0000313" key="2">
    <source>
        <dbReference type="Proteomes" id="UP001152531"/>
    </source>
</evidence>
<comment type="caution">
    <text evidence="1">The sequence shown here is derived from an EMBL/GenBank/DDBJ whole genome shotgun (WGS) entry which is preliminary data.</text>
</comment>
<keyword evidence="2" id="KW-1185">Reference proteome</keyword>
<evidence type="ECO:0000313" key="1">
    <source>
        <dbReference type="EMBL" id="CAH6721607.1"/>
    </source>
</evidence>
<proteinExistence type="predicted"/>
<protein>
    <submittedName>
        <fullName evidence="1">Cyanamide hydratase Ddi3p</fullName>
    </submittedName>
</protein>
<sequence length="217" mass="24478">MFTAIERDVSKALPNPKPPTAQSVRQLPTTPICRTILDYVKKELSLPVLNHSLRVYQYSLAIIKDQFDWDLSEEAVFITCLLHDLAATDGNIASTKMSFEFYGGILSHDLIMKYSNDKDLAEAVCEAIIRHQDLGESGMITTLGLILQISTILDNVGLHMHLIHESTLKEVNTKYSRDGWLGCFSDTIKLETQTKPWCHTTSIENFSEKVLSNKAKY</sequence>
<gene>
    <name evidence="1" type="ORF">CLIB1444_06S06040</name>
</gene>
<organism evidence="1 2">
    <name type="scientific">[Candida] jaroonii</name>
    <dbReference type="NCBI Taxonomy" id="467808"/>
    <lineage>
        <taxon>Eukaryota</taxon>
        <taxon>Fungi</taxon>
        <taxon>Dikarya</taxon>
        <taxon>Ascomycota</taxon>
        <taxon>Saccharomycotina</taxon>
        <taxon>Pichiomycetes</taxon>
        <taxon>Debaryomycetaceae</taxon>
        <taxon>Yamadazyma</taxon>
    </lineage>
</organism>
<dbReference type="Proteomes" id="UP001152531">
    <property type="component" value="Unassembled WGS sequence"/>
</dbReference>
<reference evidence="1" key="1">
    <citation type="submission" date="2022-06" db="EMBL/GenBank/DDBJ databases">
        <authorList>
            <person name="Legras J.-L."/>
            <person name="Devillers H."/>
            <person name="Grondin C."/>
        </authorList>
    </citation>
    <scope>NUCLEOTIDE SEQUENCE</scope>
    <source>
        <strain evidence="1">CLIB 1444</strain>
    </source>
</reference>
<accession>A0ACA9Y9U8</accession>
<name>A0ACA9Y9U8_9ASCO</name>
<dbReference type="EMBL" id="CALSDN010000006">
    <property type="protein sequence ID" value="CAH6721607.1"/>
    <property type="molecule type" value="Genomic_DNA"/>
</dbReference>